<dbReference type="PANTHER" id="PTHR46847:SF1">
    <property type="entry name" value="D-ALLOSE-BINDING PERIPLASMIC PROTEIN-RELATED"/>
    <property type="match status" value="1"/>
</dbReference>
<evidence type="ECO:0000313" key="6">
    <source>
        <dbReference type="Proteomes" id="UP000270342"/>
    </source>
</evidence>
<evidence type="ECO:0000256" key="2">
    <source>
        <dbReference type="ARBA" id="ARBA00007639"/>
    </source>
</evidence>
<gene>
    <name evidence="5" type="ORF">D7S86_09320</name>
</gene>
<dbReference type="Gene3D" id="3.40.50.2300">
    <property type="match status" value="2"/>
</dbReference>
<dbReference type="AlphaFoldDB" id="A0A494Y3H0"/>
<dbReference type="PROSITE" id="PS51318">
    <property type="entry name" value="TAT"/>
    <property type="match status" value="1"/>
</dbReference>
<evidence type="ECO:0000256" key="1">
    <source>
        <dbReference type="ARBA" id="ARBA00004196"/>
    </source>
</evidence>
<dbReference type="InterPro" id="IPR025997">
    <property type="entry name" value="SBP_2_dom"/>
</dbReference>
<evidence type="ECO:0000313" key="5">
    <source>
        <dbReference type="EMBL" id="RKP56558.1"/>
    </source>
</evidence>
<accession>A0A494Y3H0</accession>
<dbReference type="InterPro" id="IPR006311">
    <property type="entry name" value="TAT_signal"/>
</dbReference>
<comment type="similarity">
    <text evidence="2">Belongs to the bacterial solute-binding protein 2 family.</text>
</comment>
<evidence type="ECO:0000259" key="4">
    <source>
        <dbReference type="Pfam" id="PF13407"/>
    </source>
</evidence>
<dbReference type="OrthoDB" id="9813037at2"/>
<organism evidence="5 6">
    <name type="scientific">Pararobbsia silviterrae</name>
    <dbReference type="NCBI Taxonomy" id="1792498"/>
    <lineage>
        <taxon>Bacteria</taxon>
        <taxon>Pseudomonadati</taxon>
        <taxon>Pseudomonadota</taxon>
        <taxon>Betaproteobacteria</taxon>
        <taxon>Burkholderiales</taxon>
        <taxon>Burkholderiaceae</taxon>
        <taxon>Pararobbsia</taxon>
    </lineage>
</organism>
<dbReference type="RefSeq" id="WP_121085665.1">
    <property type="nucleotide sequence ID" value="NZ_RBZU01000003.1"/>
</dbReference>
<evidence type="ECO:0000256" key="3">
    <source>
        <dbReference type="ARBA" id="ARBA00022729"/>
    </source>
</evidence>
<protein>
    <submittedName>
        <fullName evidence="5">Sugar ABC transporter substrate-binding protein</fullName>
    </submittedName>
</protein>
<dbReference type="EMBL" id="RBZU01000003">
    <property type="protein sequence ID" value="RKP56558.1"/>
    <property type="molecule type" value="Genomic_DNA"/>
</dbReference>
<dbReference type="PANTHER" id="PTHR46847">
    <property type="entry name" value="D-ALLOSE-BINDING PERIPLASMIC PROTEIN-RELATED"/>
    <property type="match status" value="1"/>
</dbReference>
<dbReference type="GO" id="GO:0030313">
    <property type="term" value="C:cell envelope"/>
    <property type="evidence" value="ECO:0007669"/>
    <property type="project" value="UniProtKB-SubCell"/>
</dbReference>
<dbReference type="CDD" id="cd01536">
    <property type="entry name" value="PBP1_ABC_sugar_binding-like"/>
    <property type="match status" value="1"/>
</dbReference>
<comment type="subcellular location">
    <subcellularLocation>
        <location evidence="1">Cell envelope</location>
    </subcellularLocation>
</comment>
<keyword evidence="6" id="KW-1185">Reference proteome</keyword>
<dbReference type="InterPro" id="IPR028082">
    <property type="entry name" value="Peripla_BP_I"/>
</dbReference>
<dbReference type="Pfam" id="PF13407">
    <property type="entry name" value="Peripla_BP_4"/>
    <property type="match status" value="1"/>
</dbReference>
<comment type="caution">
    <text evidence="5">The sequence shown here is derived from an EMBL/GenBank/DDBJ whole genome shotgun (WGS) entry which is preliminary data.</text>
</comment>
<dbReference type="GO" id="GO:0030246">
    <property type="term" value="F:carbohydrate binding"/>
    <property type="evidence" value="ECO:0007669"/>
    <property type="project" value="UniProtKB-ARBA"/>
</dbReference>
<feature type="domain" description="Periplasmic binding protein" evidence="4">
    <location>
        <begin position="70"/>
        <end position="312"/>
    </location>
</feature>
<reference evidence="5 6" key="1">
    <citation type="submission" date="2018-10" db="EMBL/GenBank/DDBJ databases">
        <title>Robbsia sp. DHC34, isolated from soil.</title>
        <authorList>
            <person name="Gao Z.-H."/>
            <person name="Qiu L.-H."/>
        </authorList>
    </citation>
    <scope>NUCLEOTIDE SEQUENCE [LARGE SCALE GENOMIC DNA]</scope>
    <source>
        <strain evidence="5 6">DHC34</strain>
    </source>
</reference>
<proteinExistence type="inferred from homology"/>
<dbReference type="SUPFAM" id="SSF53822">
    <property type="entry name" value="Periplasmic binding protein-like I"/>
    <property type="match status" value="1"/>
</dbReference>
<dbReference type="Proteomes" id="UP000270342">
    <property type="component" value="Unassembled WGS sequence"/>
</dbReference>
<keyword evidence="3" id="KW-0732">Signal</keyword>
<sequence length="439" mass="47919">MSRRPFPRFPDFSRRRTVDDHLDRLDTHGVSRREFLALMSAAAAVGAVGLPGTAIASSSGKLAYLTFNLNEYNTIASAAFDDAARAFSLPYVALDGRSDGQRQVNQFEQQIVAGSAGAVFNLADGSAIRRIAADAQQNNVFFGNFWNTLPWYTPFDASEHYTLYAVPEEFAAHRAVTSELLKAVTEHFGGGDIVAVTGTDGYVTDIARSRGRDAAFADFPKTRLVDHLPGNWNREDGLKATDALLSRNPNVVGIVAQNDDIAQGVLAALRARGLRPGHDVLVVGADGTAEAVRAIIKGEQLATSGNSPAYAAGLFTARIYDVTHGWKPRAAERALNWRSLTITKANADVYRKRFVDNGKVAPFDYRRLSRVAHPTDWDLQAEVYPLDFEKEWTGIARPAGYTLPEAYRQARANGEFETVAAEYKAHYTIPFGGPSPVHA</sequence>
<name>A0A494Y3H0_9BURK</name>